<dbReference type="PANTHER" id="PTHR47743:SF2">
    <property type="entry name" value="ACROSOMAL PROTEIN KIAA1210"/>
    <property type="match status" value="1"/>
</dbReference>
<evidence type="ECO:0000259" key="2">
    <source>
        <dbReference type="Pfam" id="PF15262"/>
    </source>
</evidence>
<sequence>ARFCSCFVANNDCDIMASGSPDATGASDASEAAEECSGKKKSKFQTFKNFFVKKKIKESPPPLGEGMLNDSQSSDDVTKEPPMVQTIKHDELGSKINMGNKAMSHDSVFVSDSPLSENNDALGASQDSIHGKVKSLQLQLKQAIRLGSPPAFIYARKAEDAGAFSDDDGLPCSPSEYFSLHTVLATPPHTVADLTQSSSCLSMEASDSDDDQMSYESSSRPSTPQGPVPADFSLPASSISCLDSTAARHRIAVKAKACARRKPVSMEMLQTKRRDLREKLLLRETEDKLRMVPSIVEEESEDSLMIQDSDKDESKTASIASEHKDEELADSLKSSVSAGDSSEEEERVSDEDHVHKSEILESPWDTSPVTLQLQADDFLLVTGCEVVPEEQGSLLEEVLSSLKSPLVLGLALKHENAVLQSEVANVKTESAEAQLEENTNMDLLSRMITNEQVPQPDSLSDSTVDSVEITEETLEKEESVELPKFASVSKCNVEKELNKTENAKEVQGKTNFKEKLETTDMAEAFPVNVKEKNHIEVLVEDNVELMIETKVEEKEGGLVLVELEKRNDADVEESQDITEPSKTDKDETPEELKVTDIENVAASDPTVGDDAFNTSESSRLALVEVISPTVSHKLDAPILHSPFFNTSACPLEKENEPSSLCVSVRPQEVLVTEQKEVLESPVERQITSAEVQPRFTIAPAWQRSLVSGVAREQLQIISPSTEVTKACDEPPQTTELLTPAKEERSLSKPARTQSSPARIHSSPMRKETLLVEEESTPDNPFGVRLRRTAVIRRYVMDGDSSPTRRSLTGSERLEAVETPEVEQHESKPITPKKPDLHDTVMSVRKVPEPVVRISGGGIEPPSWISVARQKQRNFIENSPEVSAEKPPSQEDFTRPASLPSLSTSITQEQLAQPCSTIKVFCSIEMVEKESKRAAIPSAAPLAQDEPPWMALAKKKAKAWSEMPQIVQ</sequence>
<feature type="compositionally biased region" description="Basic and acidic residues" evidence="1">
    <location>
        <begin position="308"/>
        <end position="326"/>
    </location>
</feature>
<feature type="region of interest" description="Disordered" evidence="1">
    <location>
        <begin position="295"/>
        <end position="359"/>
    </location>
</feature>
<feature type="domain" description="DUF4592" evidence="2">
    <location>
        <begin position="142"/>
        <end position="257"/>
    </location>
</feature>
<dbReference type="Proteomes" id="UP001059041">
    <property type="component" value="Linkage Group LG13"/>
</dbReference>
<feature type="compositionally biased region" description="Polar residues" evidence="1">
    <location>
        <begin position="800"/>
        <end position="809"/>
    </location>
</feature>
<feature type="compositionally biased region" description="Polar residues" evidence="1">
    <location>
        <begin position="214"/>
        <end position="225"/>
    </location>
</feature>
<feature type="compositionally biased region" description="Basic and acidic residues" evidence="1">
    <location>
        <begin position="579"/>
        <end position="591"/>
    </location>
</feature>
<comment type="caution">
    <text evidence="3">The sequence shown here is derived from an EMBL/GenBank/DDBJ whole genome shotgun (WGS) entry which is preliminary data.</text>
</comment>
<dbReference type="EMBL" id="JAFHDT010000013">
    <property type="protein sequence ID" value="KAI7802077.1"/>
    <property type="molecule type" value="Genomic_DNA"/>
</dbReference>
<dbReference type="InterPro" id="IPR028030">
    <property type="entry name" value="DUF4592"/>
</dbReference>
<dbReference type="AlphaFoldDB" id="A0A9W7TRE0"/>
<feature type="region of interest" description="Disordered" evidence="1">
    <location>
        <begin position="723"/>
        <end position="778"/>
    </location>
</feature>
<organism evidence="3 4">
    <name type="scientific">Triplophysa rosa</name>
    <name type="common">Cave loach</name>
    <dbReference type="NCBI Taxonomy" id="992332"/>
    <lineage>
        <taxon>Eukaryota</taxon>
        <taxon>Metazoa</taxon>
        <taxon>Chordata</taxon>
        <taxon>Craniata</taxon>
        <taxon>Vertebrata</taxon>
        <taxon>Euteleostomi</taxon>
        <taxon>Actinopterygii</taxon>
        <taxon>Neopterygii</taxon>
        <taxon>Teleostei</taxon>
        <taxon>Ostariophysi</taxon>
        <taxon>Cypriniformes</taxon>
        <taxon>Nemacheilidae</taxon>
        <taxon>Triplophysa</taxon>
    </lineage>
</organism>
<gene>
    <name evidence="3" type="ORF">IRJ41_023118</name>
</gene>
<evidence type="ECO:0000256" key="1">
    <source>
        <dbReference type="SAM" id="MobiDB-lite"/>
    </source>
</evidence>
<feature type="region of interest" description="Disordered" evidence="1">
    <location>
        <begin position="568"/>
        <end position="591"/>
    </location>
</feature>
<evidence type="ECO:0000313" key="3">
    <source>
        <dbReference type="EMBL" id="KAI7802077.1"/>
    </source>
</evidence>
<feature type="compositionally biased region" description="Basic and acidic residues" evidence="1">
    <location>
        <begin position="350"/>
        <end position="359"/>
    </location>
</feature>
<feature type="non-terminal residue" evidence="3">
    <location>
        <position position="967"/>
    </location>
</feature>
<dbReference type="Pfam" id="PF15262">
    <property type="entry name" value="DUF4592"/>
    <property type="match status" value="1"/>
</dbReference>
<dbReference type="InterPro" id="IPR026713">
    <property type="entry name" value="CRACD-like"/>
</dbReference>
<feature type="region of interest" description="Disordered" evidence="1">
    <location>
        <begin position="797"/>
        <end position="835"/>
    </location>
</feature>
<protein>
    <recommendedName>
        <fullName evidence="2">DUF4592 domain-containing protein</fullName>
    </recommendedName>
</protein>
<proteinExistence type="predicted"/>
<reference evidence="3" key="1">
    <citation type="submission" date="2021-02" db="EMBL/GenBank/DDBJ databases">
        <title>Comparative genomics reveals that relaxation of natural selection precedes convergent phenotypic evolution of cavefish.</title>
        <authorList>
            <person name="Peng Z."/>
        </authorList>
    </citation>
    <scope>NUCLEOTIDE SEQUENCE</scope>
    <source>
        <tissue evidence="3">Muscle</tissue>
    </source>
</reference>
<evidence type="ECO:0000313" key="4">
    <source>
        <dbReference type="Proteomes" id="UP001059041"/>
    </source>
</evidence>
<feature type="region of interest" description="Disordered" evidence="1">
    <location>
        <begin position="196"/>
        <end position="232"/>
    </location>
</feature>
<keyword evidence="4" id="KW-1185">Reference proteome</keyword>
<dbReference type="PANTHER" id="PTHR47743">
    <property type="entry name" value="KIAA1210 / KIAA1211 FAMILY MEMBER"/>
    <property type="match status" value="1"/>
</dbReference>
<accession>A0A9W7TRE0</accession>
<feature type="region of interest" description="Disordered" evidence="1">
    <location>
        <begin position="57"/>
        <end position="80"/>
    </location>
</feature>
<feature type="compositionally biased region" description="Basic and acidic residues" evidence="1">
    <location>
        <begin position="811"/>
        <end position="835"/>
    </location>
</feature>
<name>A0A9W7TRE0_TRIRA</name>